<feature type="repeat" description="PPR" evidence="9">
    <location>
        <begin position="825"/>
        <end position="859"/>
    </location>
</feature>
<dbReference type="AlphaFoldDB" id="A0A199UCL6"/>
<evidence type="ECO:0000256" key="4">
    <source>
        <dbReference type="ARBA" id="ARBA00022722"/>
    </source>
</evidence>
<evidence type="ECO:0000259" key="10">
    <source>
        <dbReference type="Pfam" id="PF17917"/>
    </source>
</evidence>
<dbReference type="InterPro" id="IPR041373">
    <property type="entry name" value="RT_RNaseH"/>
</dbReference>
<dbReference type="Pfam" id="PF17917">
    <property type="entry name" value="RT_RNaseH"/>
    <property type="match status" value="1"/>
</dbReference>
<sequence>MAAVIFALKMWRHYLYGVKCEIFTDHKSLQHILSQRELNLRQRRWVELLSDYDCKIQYHPGKANVVADALSRKSLGSLSHITAERRPVVRDFYRLVEEGLQLELSGTGALIAQMRVTPVFLEQVAQKQYEDPELVKIARTVQSGKNEEFRFDDQGILHYGNRLCVPDDISLKGDIMREAHNARYSIHPGATKMYQDLKKVYWWPAMKREVAQFVSACEICQRVKLEHQKPAGMLNPLPIPEWKWENIAMDFVVGLPTTSNRLDSIWVIVDRLTKSAHFIPVRSNYSVDNWYSLSARPSLKVGDARFLTNNFKSAAFTRLDDAIASFNHVIHMNPLPSRILICPCENETISHCPFHVQNNCLSMSKTIELLGISHDVYSLSILINCFCHLHLVDFGFSVFGKMLKLGLEPDIVTFTTLINGLCMESKIDKAVEFFDDMVARGYQPNVRTFNVIVNGLCKFGKTNVAIGLLKGMADRGCEPNVVTYNAIIDTLCKDELVGEALELFSQMRNKGISPHVITYNSLIHGVCKLGQKNQALALMNEMVEQNILPDVYTFNVLIDALCKDGMVSEAQNTFNVMIQRGVEPDVVTYSSLIDGLCISDQFKEALALLKEMVGRDISPDVFTFNILIDILCKKGLVSNAQNIIKIMIQRGVEPDVVNYNSLMDGYCLCKQIDKARKLFDLMVTNEIADFFSYSILINGYCKCKMIDDAKELFDEMSDKGLVPDVVTYSTLIEDGNLDEALTLLKEMEKSQLKPDLVTYCILINGLCKAGKINDAKELFSSLFENGLQPNVHIYCAIMKGLCREGLIDEAYKIFRDMEKEGCLPNNWCYNIIIQGFLKHKDLPKASQLINEMVDKGFSADNATTKLVVHLSRNNDLILSLLKIFDEWRYLQGYDLNFTFLTIKGARYTVSEYKVRKSLDFYSCWLDEM</sequence>
<evidence type="ECO:0000256" key="7">
    <source>
        <dbReference type="ARBA" id="ARBA00022801"/>
    </source>
</evidence>
<dbReference type="InterPro" id="IPR012337">
    <property type="entry name" value="RNaseH-like_sf"/>
</dbReference>
<dbReference type="InterPro" id="IPR041588">
    <property type="entry name" value="Integrase_H2C2"/>
</dbReference>
<feature type="repeat" description="PPR" evidence="9">
    <location>
        <begin position="620"/>
        <end position="654"/>
    </location>
</feature>
<feature type="repeat" description="PPR" evidence="9">
    <location>
        <begin position="585"/>
        <end position="619"/>
    </location>
</feature>
<dbReference type="EMBL" id="KV450437">
    <property type="protein sequence ID" value="OAY22387.1"/>
    <property type="molecule type" value="Genomic_DNA"/>
</dbReference>
<dbReference type="SUPFAM" id="SSF81901">
    <property type="entry name" value="HCP-like"/>
    <property type="match status" value="1"/>
</dbReference>
<evidence type="ECO:0000256" key="9">
    <source>
        <dbReference type="PROSITE-ProRule" id="PRU00708"/>
    </source>
</evidence>
<keyword evidence="4" id="KW-0540">Nuclease</keyword>
<keyword evidence="2" id="KW-0808">Transferase</keyword>
<evidence type="ECO:0000256" key="3">
    <source>
        <dbReference type="ARBA" id="ARBA00022695"/>
    </source>
</evidence>
<feature type="repeat" description="PPR" evidence="9">
    <location>
        <begin position="550"/>
        <end position="584"/>
    </location>
</feature>
<dbReference type="CDD" id="cd09274">
    <property type="entry name" value="RNase_HI_RT_Ty3"/>
    <property type="match status" value="1"/>
</dbReference>
<dbReference type="InterPro" id="IPR011990">
    <property type="entry name" value="TPR-like_helical_dom_sf"/>
</dbReference>
<comment type="similarity">
    <text evidence="1">Belongs to the PPR family. P subfamily.</text>
</comment>
<dbReference type="GO" id="GO:0003964">
    <property type="term" value="F:RNA-directed DNA polymerase activity"/>
    <property type="evidence" value="ECO:0007669"/>
    <property type="project" value="UniProtKB-KW"/>
</dbReference>
<dbReference type="SUPFAM" id="SSF56672">
    <property type="entry name" value="DNA/RNA polymerases"/>
    <property type="match status" value="1"/>
</dbReference>
<dbReference type="InterPro" id="IPR002885">
    <property type="entry name" value="PPR_rpt"/>
</dbReference>
<name>A0A199UCL6_MANES</name>
<gene>
    <name evidence="12" type="ORF">MANES_S006200</name>
</gene>
<protein>
    <recommendedName>
        <fullName evidence="13">Integrase catalytic domain-containing protein</fullName>
    </recommendedName>
</protein>
<evidence type="ECO:0000256" key="6">
    <source>
        <dbReference type="ARBA" id="ARBA00022759"/>
    </source>
</evidence>
<keyword evidence="7" id="KW-0378">Hydrolase</keyword>
<dbReference type="PANTHER" id="PTHR47941">
    <property type="entry name" value="PENTATRICOPEPTIDE REPEAT-CONTAINING PROTEIN 3, MITOCHONDRIAL"/>
    <property type="match status" value="1"/>
</dbReference>
<evidence type="ECO:0000313" key="12">
    <source>
        <dbReference type="EMBL" id="OAY22387.1"/>
    </source>
</evidence>
<dbReference type="NCBIfam" id="TIGR00756">
    <property type="entry name" value="PPR"/>
    <property type="match status" value="13"/>
</dbReference>
<keyword evidence="8" id="KW-0695">RNA-directed DNA polymerase</keyword>
<dbReference type="Gene3D" id="1.25.40.10">
    <property type="entry name" value="Tetratricopeptide repeat domain"/>
    <property type="match status" value="6"/>
</dbReference>
<feature type="repeat" description="PPR" evidence="9">
    <location>
        <begin position="755"/>
        <end position="789"/>
    </location>
</feature>
<evidence type="ECO:0000256" key="1">
    <source>
        <dbReference type="ARBA" id="ARBA00007626"/>
    </source>
</evidence>
<feature type="domain" description="Reverse transcriptase RNase H-like" evidence="10">
    <location>
        <begin position="1"/>
        <end position="52"/>
    </location>
</feature>
<feature type="repeat" description="PPR" evidence="9">
    <location>
        <begin position="410"/>
        <end position="444"/>
    </location>
</feature>
<dbReference type="PROSITE" id="PS51375">
    <property type="entry name" value="PPR"/>
    <property type="match status" value="13"/>
</dbReference>
<dbReference type="Pfam" id="PF12854">
    <property type="entry name" value="PPR_1"/>
    <property type="match status" value="3"/>
</dbReference>
<evidence type="ECO:0000259" key="11">
    <source>
        <dbReference type="Pfam" id="PF17921"/>
    </source>
</evidence>
<accession>A0A199UCL6</accession>
<dbReference type="Gene3D" id="1.10.340.70">
    <property type="match status" value="1"/>
</dbReference>
<organism evidence="12">
    <name type="scientific">Manihot esculenta</name>
    <name type="common">Cassava</name>
    <name type="synonym">Jatropha manihot</name>
    <dbReference type="NCBI Taxonomy" id="3983"/>
    <lineage>
        <taxon>Eukaryota</taxon>
        <taxon>Viridiplantae</taxon>
        <taxon>Streptophyta</taxon>
        <taxon>Embryophyta</taxon>
        <taxon>Tracheophyta</taxon>
        <taxon>Spermatophyta</taxon>
        <taxon>Magnoliopsida</taxon>
        <taxon>eudicotyledons</taxon>
        <taxon>Gunneridae</taxon>
        <taxon>Pentapetalae</taxon>
        <taxon>rosids</taxon>
        <taxon>fabids</taxon>
        <taxon>Malpighiales</taxon>
        <taxon>Euphorbiaceae</taxon>
        <taxon>Crotonoideae</taxon>
        <taxon>Manihoteae</taxon>
        <taxon>Manihot</taxon>
    </lineage>
</organism>
<keyword evidence="3" id="KW-0548">Nucleotidyltransferase</keyword>
<evidence type="ECO:0000256" key="8">
    <source>
        <dbReference type="ARBA" id="ARBA00022918"/>
    </source>
</evidence>
<feature type="repeat" description="PPR" evidence="9">
    <location>
        <begin position="515"/>
        <end position="549"/>
    </location>
</feature>
<feature type="domain" description="Integrase zinc-binding" evidence="11">
    <location>
        <begin position="170"/>
        <end position="224"/>
    </location>
</feature>
<keyword evidence="6" id="KW-0255">Endonuclease</keyword>
<evidence type="ECO:0000256" key="2">
    <source>
        <dbReference type="ARBA" id="ARBA00022679"/>
    </source>
</evidence>
<dbReference type="Pfam" id="PF17921">
    <property type="entry name" value="Integrase_H2C2"/>
    <property type="match status" value="1"/>
</dbReference>
<evidence type="ECO:0000256" key="5">
    <source>
        <dbReference type="ARBA" id="ARBA00022737"/>
    </source>
</evidence>
<feature type="repeat" description="PPR" evidence="9">
    <location>
        <begin position="689"/>
        <end position="723"/>
    </location>
</feature>
<proteinExistence type="inferred from homology"/>
<dbReference type="SUPFAM" id="SSF53098">
    <property type="entry name" value="Ribonuclease H-like"/>
    <property type="match status" value="1"/>
</dbReference>
<reference evidence="12" key="1">
    <citation type="submission" date="2016-02" db="EMBL/GenBank/DDBJ databases">
        <title>WGS assembly of Manihot esculenta.</title>
        <authorList>
            <person name="Bredeson J.V."/>
            <person name="Prochnik S.E."/>
            <person name="Lyons J.B."/>
            <person name="Schmutz J."/>
            <person name="Grimwood J."/>
            <person name="Vrebalov J."/>
            <person name="Bart R.S."/>
            <person name="Amuge T."/>
            <person name="Ferguson M.E."/>
            <person name="Green R."/>
            <person name="Putnam N."/>
            <person name="Stites J."/>
            <person name="Rounsley S."/>
            <person name="Rokhsar D.S."/>
        </authorList>
    </citation>
    <scope>NUCLEOTIDE SEQUENCE [LARGE SCALE GENOMIC DNA]</scope>
    <source>
        <tissue evidence="12">Leaf</tissue>
    </source>
</reference>
<feature type="repeat" description="PPR" evidence="9">
    <location>
        <begin position="655"/>
        <end position="685"/>
    </location>
</feature>
<feature type="repeat" description="PPR" evidence="9">
    <location>
        <begin position="375"/>
        <end position="409"/>
    </location>
</feature>
<keyword evidence="5" id="KW-0677">Repeat</keyword>
<evidence type="ECO:0008006" key="13">
    <source>
        <dbReference type="Google" id="ProtNLM"/>
    </source>
</evidence>
<dbReference type="InterPro" id="IPR043502">
    <property type="entry name" value="DNA/RNA_pol_sf"/>
</dbReference>
<dbReference type="GO" id="GO:0004519">
    <property type="term" value="F:endonuclease activity"/>
    <property type="evidence" value="ECO:0007669"/>
    <property type="project" value="UniProtKB-KW"/>
</dbReference>
<feature type="repeat" description="PPR" evidence="9">
    <location>
        <begin position="480"/>
        <end position="514"/>
    </location>
</feature>
<dbReference type="Pfam" id="PF01535">
    <property type="entry name" value="PPR"/>
    <property type="match status" value="2"/>
</dbReference>
<feature type="repeat" description="PPR" evidence="9">
    <location>
        <begin position="790"/>
        <end position="824"/>
    </location>
</feature>
<feature type="repeat" description="PPR" evidence="9">
    <location>
        <begin position="445"/>
        <end position="479"/>
    </location>
</feature>
<dbReference type="Pfam" id="PF13041">
    <property type="entry name" value="PPR_2"/>
    <property type="match status" value="5"/>
</dbReference>
<dbReference type="GO" id="GO:0016787">
    <property type="term" value="F:hydrolase activity"/>
    <property type="evidence" value="ECO:0007669"/>
    <property type="project" value="UniProtKB-KW"/>
</dbReference>